<protein>
    <recommendedName>
        <fullName evidence="5">PDZ domain-containing protein</fullName>
    </recommendedName>
</protein>
<keyword evidence="4" id="KW-1133">Transmembrane helix</keyword>
<dbReference type="GO" id="GO:0004252">
    <property type="term" value="F:serine-type endopeptidase activity"/>
    <property type="evidence" value="ECO:0007669"/>
    <property type="project" value="InterPro"/>
</dbReference>
<dbReference type="Pfam" id="PF13365">
    <property type="entry name" value="Trypsin_2"/>
    <property type="match status" value="1"/>
</dbReference>
<dbReference type="Gene3D" id="2.30.42.10">
    <property type="match status" value="1"/>
</dbReference>
<dbReference type="SMART" id="SM00228">
    <property type="entry name" value="PDZ"/>
    <property type="match status" value="1"/>
</dbReference>
<evidence type="ECO:0000256" key="4">
    <source>
        <dbReference type="SAM" id="Phobius"/>
    </source>
</evidence>
<proteinExistence type="inferred from homology"/>
<dbReference type="STRING" id="1801672.A2896_00215"/>
<dbReference type="Proteomes" id="UP000178647">
    <property type="component" value="Unassembled WGS sequence"/>
</dbReference>
<feature type="domain" description="PDZ" evidence="5">
    <location>
        <begin position="324"/>
        <end position="416"/>
    </location>
</feature>
<dbReference type="Gene3D" id="2.40.10.10">
    <property type="entry name" value="Trypsin-like serine proteases"/>
    <property type="match status" value="2"/>
</dbReference>
<accession>A0A1G2EFZ3</accession>
<keyword evidence="4" id="KW-0472">Membrane</keyword>
<dbReference type="PANTHER" id="PTHR43343:SF3">
    <property type="entry name" value="PROTEASE DO-LIKE 8, CHLOROPLASTIC"/>
    <property type="match status" value="1"/>
</dbReference>
<dbReference type="InterPro" id="IPR036034">
    <property type="entry name" value="PDZ_sf"/>
</dbReference>
<evidence type="ECO:0000313" key="7">
    <source>
        <dbReference type="Proteomes" id="UP000178647"/>
    </source>
</evidence>
<dbReference type="Pfam" id="PF13180">
    <property type="entry name" value="PDZ_2"/>
    <property type="match status" value="1"/>
</dbReference>
<gene>
    <name evidence="6" type="ORF">A2896_00215</name>
</gene>
<keyword evidence="3" id="KW-0378">Hydrolase</keyword>
<reference evidence="6 7" key="1">
    <citation type="journal article" date="2016" name="Nat. Commun.">
        <title>Thousands of microbial genomes shed light on interconnected biogeochemical processes in an aquifer system.</title>
        <authorList>
            <person name="Anantharaman K."/>
            <person name="Brown C.T."/>
            <person name="Hug L.A."/>
            <person name="Sharon I."/>
            <person name="Castelle C.J."/>
            <person name="Probst A.J."/>
            <person name="Thomas B.C."/>
            <person name="Singh A."/>
            <person name="Wilkins M.J."/>
            <person name="Karaoz U."/>
            <person name="Brodie E.L."/>
            <person name="Williams K.H."/>
            <person name="Hubbard S.S."/>
            <person name="Banfield J.F."/>
        </authorList>
    </citation>
    <scope>NUCLEOTIDE SEQUENCE [LARGE SCALE GENOMIC DNA]</scope>
</reference>
<dbReference type="InterPro" id="IPR001940">
    <property type="entry name" value="Peptidase_S1C"/>
</dbReference>
<evidence type="ECO:0000256" key="3">
    <source>
        <dbReference type="ARBA" id="ARBA00022801"/>
    </source>
</evidence>
<evidence type="ECO:0000256" key="2">
    <source>
        <dbReference type="ARBA" id="ARBA00022670"/>
    </source>
</evidence>
<dbReference type="PANTHER" id="PTHR43343">
    <property type="entry name" value="PEPTIDASE S12"/>
    <property type="match status" value="1"/>
</dbReference>
<feature type="transmembrane region" description="Helical" evidence="4">
    <location>
        <begin position="23"/>
        <end position="48"/>
    </location>
</feature>
<dbReference type="SUPFAM" id="SSF50494">
    <property type="entry name" value="Trypsin-like serine proteases"/>
    <property type="match status" value="1"/>
</dbReference>
<name>A0A1G2EFZ3_9BACT</name>
<dbReference type="EMBL" id="MHMH01000015">
    <property type="protein sequence ID" value="OGZ24260.1"/>
    <property type="molecule type" value="Genomic_DNA"/>
</dbReference>
<dbReference type="InterPro" id="IPR043504">
    <property type="entry name" value="Peptidase_S1_PA_chymotrypsin"/>
</dbReference>
<dbReference type="PRINTS" id="PR00834">
    <property type="entry name" value="PROTEASES2C"/>
</dbReference>
<evidence type="ECO:0000313" key="6">
    <source>
        <dbReference type="EMBL" id="OGZ24260.1"/>
    </source>
</evidence>
<evidence type="ECO:0000256" key="1">
    <source>
        <dbReference type="ARBA" id="ARBA00010541"/>
    </source>
</evidence>
<dbReference type="AlphaFoldDB" id="A0A1G2EFZ3"/>
<dbReference type="InterPro" id="IPR009003">
    <property type="entry name" value="Peptidase_S1_PA"/>
</dbReference>
<comment type="similarity">
    <text evidence="1">Belongs to the peptidase S1C family.</text>
</comment>
<evidence type="ECO:0000259" key="5">
    <source>
        <dbReference type="SMART" id="SM00228"/>
    </source>
</evidence>
<keyword evidence="4" id="KW-0812">Transmembrane</keyword>
<organism evidence="6 7">
    <name type="scientific">Candidatus Nealsonbacteria bacterium RIFCSPLOWO2_01_FULL_43_32</name>
    <dbReference type="NCBI Taxonomy" id="1801672"/>
    <lineage>
        <taxon>Bacteria</taxon>
        <taxon>Candidatus Nealsoniibacteriota</taxon>
    </lineage>
</organism>
<dbReference type="InterPro" id="IPR001478">
    <property type="entry name" value="PDZ"/>
</dbReference>
<keyword evidence="2" id="KW-0645">Protease</keyword>
<sequence length="430" mass="46640">MSIYDLSPFHPPKIKWPKINGRGLVLTVLISAIFGFSAGLVAASFFYLEIKNFLLEAPGFQGISDKVAEKEYVPQTSQEQAIIDVVQETSPAVVSIVITKDMPVLEQYYISPFEEFFNIPQYRQKGTQKQEIGGGSGFIVSEDGMVLTNKHVALDEGADYTVLTNDGKKFPARVLARDPLQDLAILKIETEKKIDGNGGLVETKFPVVKMGDSDKLQSGQTVIAIGNALGEFRNTVSVGVISGLGRTITASGGGLVETIEDVIQTDAAINKGNSGGPLLNLRGEVMGINTATVLEAQSIGFAIPVNKAKKDIEQIISFGKIVYAYLGVYYAIINEDLQLKYDLPVDYGAWVGRDAAGAQTPTAVIKNSAAEKAGLKQDDIILEFNSEKITTDNSLAKMIQKRNPGDEIILKVLRDKTEMTLEATLGEREE</sequence>
<dbReference type="SUPFAM" id="SSF50156">
    <property type="entry name" value="PDZ domain-like"/>
    <property type="match status" value="1"/>
</dbReference>
<dbReference type="GO" id="GO:0006508">
    <property type="term" value="P:proteolysis"/>
    <property type="evidence" value="ECO:0007669"/>
    <property type="project" value="UniProtKB-KW"/>
</dbReference>
<dbReference type="InterPro" id="IPR051201">
    <property type="entry name" value="Chloro_Bact_Ser_Proteases"/>
</dbReference>
<comment type="caution">
    <text evidence="6">The sequence shown here is derived from an EMBL/GenBank/DDBJ whole genome shotgun (WGS) entry which is preliminary data.</text>
</comment>